<evidence type="ECO:0000256" key="2">
    <source>
        <dbReference type="ARBA" id="ARBA00023002"/>
    </source>
</evidence>
<dbReference type="Gene3D" id="3.20.20.100">
    <property type="entry name" value="NADP-dependent oxidoreductase domain"/>
    <property type="match status" value="2"/>
</dbReference>
<dbReference type="PANTHER" id="PTHR43625">
    <property type="entry name" value="AFLATOXIN B1 ALDEHYDE REDUCTASE"/>
    <property type="match status" value="1"/>
</dbReference>
<evidence type="ECO:0000259" key="3">
    <source>
        <dbReference type="Pfam" id="PF00248"/>
    </source>
</evidence>
<reference evidence="4 5" key="1">
    <citation type="journal article" date="2021" name="Plant Biotechnol. J.">
        <title>Multi-omics assisted identification of the key and species-specific regulatory components of drought-tolerant mechanisms in Gossypium stocksii.</title>
        <authorList>
            <person name="Yu D."/>
            <person name="Ke L."/>
            <person name="Zhang D."/>
            <person name="Wu Y."/>
            <person name="Sun Y."/>
            <person name="Mei J."/>
            <person name="Sun J."/>
            <person name="Sun Y."/>
        </authorList>
    </citation>
    <scope>NUCLEOTIDE SEQUENCE [LARGE SCALE GENOMIC DNA]</scope>
    <source>
        <strain evidence="5">cv. E1</strain>
        <tissue evidence="4">Leaf</tissue>
    </source>
</reference>
<proteinExistence type="predicted"/>
<evidence type="ECO:0000256" key="1">
    <source>
        <dbReference type="ARBA" id="ARBA00022857"/>
    </source>
</evidence>
<evidence type="ECO:0000313" key="5">
    <source>
        <dbReference type="Proteomes" id="UP000828251"/>
    </source>
</evidence>
<feature type="domain" description="NADP-dependent oxidoreductase" evidence="3">
    <location>
        <begin position="173"/>
        <end position="240"/>
    </location>
</feature>
<dbReference type="InterPro" id="IPR023210">
    <property type="entry name" value="NADP_OxRdtase_dom"/>
</dbReference>
<dbReference type="AlphaFoldDB" id="A0A9D3VHI3"/>
<gene>
    <name evidence="4" type="ORF">J1N35_023226</name>
</gene>
<evidence type="ECO:0000313" key="4">
    <source>
        <dbReference type="EMBL" id="KAH1083465.1"/>
    </source>
</evidence>
<dbReference type="OrthoDB" id="37537at2759"/>
<dbReference type="Proteomes" id="UP000828251">
    <property type="component" value="Unassembled WGS sequence"/>
</dbReference>
<dbReference type="SUPFAM" id="SSF51430">
    <property type="entry name" value="NAD(P)-linked oxidoreductase"/>
    <property type="match status" value="1"/>
</dbReference>
<dbReference type="GO" id="GO:0005737">
    <property type="term" value="C:cytoplasm"/>
    <property type="evidence" value="ECO:0007669"/>
    <property type="project" value="TreeGrafter"/>
</dbReference>
<dbReference type="Pfam" id="PF00248">
    <property type="entry name" value="Aldo_ket_red"/>
    <property type="match status" value="2"/>
</dbReference>
<feature type="domain" description="NADP-dependent oxidoreductase" evidence="3">
    <location>
        <begin position="30"/>
        <end position="80"/>
    </location>
</feature>
<accession>A0A9D3VHI3</accession>
<keyword evidence="1" id="KW-0521">NADP</keyword>
<organism evidence="4 5">
    <name type="scientific">Gossypium stocksii</name>
    <dbReference type="NCBI Taxonomy" id="47602"/>
    <lineage>
        <taxon>Eukaryota</taxon>
        <taxon>Viridiplantae</taxon>
        <taxon>Streptophyta</taxon>
        <taxon>Embryophyta</taxon>
        <taxon>Tracheophyta</taxon>
        <taxon>Spermatophyta</taxon>
        <taxon>Magnoliopsida</taxon>
        <taxon>eudicotyledons</taxon>
        <taxon>Gunneridae</taxon>
        <taxon>Pentapetalae</taxon>
        <taxon>rosids</taxon>
        <taxon>malvids</taxon>
        <taxon>Malvales</taxon>
        <taxon>Malvaceae</taxon>
        <taxon>Malvoideae</taxon>
        <taxon>Gossypium</taxon>
    </lineage>
</organism>
<dbReference type="EMBL" id="JAIQCV010000007">
    <property type="protein sequence ID" value="KAH1083465.1"/>
    <property type="molecule type" value="Genomic_DNA"/>
</dbReference>
<dbReference type="PRINTS" id="PR00069">
    <property type="entry name" value="ALDKETRDTASE"/>
</dbReference>
<keyword evidence="2" id="KW-0560">Oxidoreductase</keyword>
<dbReference type="GO" id="GO:0016491">
    <property type="term" value="F:oxidoreductase activity"/>
    <property type="evidence" value="ECO:0007669"/>
    <property type="project" value="UniProtKB-KW"/>
</dbReference>
<keyword evidence="5" id="KW-1185">Reference proteome</keyword>
<protein>
    <recommendedName>
        <fullName evidence="3">NADP-dependent oxidoreductase domain-containing protein</fullName>
    </recommendedName>
</protein>
<dbReference type="InterPro" id="IPR020471">
    <property type="entry name" value="AKR"/>
</dbReference>
<dbReference type="InterPro" id="IPR050791">
    <property type="entry name" value="Aldo-Keto_reductase"/>
</dbReference>
<comment type="caution">
    <text evidence="4">The sequence shown here is derived from an EMBL/GenBank/DDBJ whole genome shotgun (WGS) entry which is preliminary data.</text>
</comment>
<sequence length="269" mass="30088">MGEEQQRIQIPRVKLGTQGLEVSKLGFVCMGLTGGYSCPVSEEVGISIIKHAFHRGIIFFDTSDIYGPETNEILVGKVQLATKREGTVSLKCLDVDYIDLYYQHRVDTNTLIEDTVRLLQIRFLILLVVFYEGNLELGLFLIALLVAVSLVAKEWWKLCLQIVIWFQGENLDKNKMLYLKVDKLAEKHGCSPAQLALAWVLRQGDDVAPIPGTTMIKNLDSNIDSVKVKLTAEGLKEISDAVPVNEVAGDLFPDTLSQLHWKFGNTQKP</sequence>
<name>A0A9D3VHI3_9ROSI</name>
<dbReference type="PANTHER" id="PTHR43625:SF81">
    <property type="entry name" value="OS01G0618100 PROTEIN"/>
    <property type="match status" value="1"/>
</dbReference>
<dbReference type="InterPro" id="IPR036812">
    <property type="entry name" value="NAD(P)_OxRdtase_dom_sf"/>
</dbReference>